<dbReference type="RefSeq" id="WP_034894576.1">
    <property type="nucleotide sequence ID" value="NZ_JRUQ01000042.1"/>
</dbReference>
<dbReference type="PANTHER" id="PTHR30011:SF16">
    <property type="entry name" value="C2H2 FINGER DOMAIN TRANSCRIPTION FACTOR (EUROFUNG)-RELATED"/>
    <property type="match status" value="1"/>
</dbReference>
<dbReference type="InterPro" id="IPR016215">
    <property type="entry name" value="NTA_MOA"/>
</dbReference>
<comment type="similarity">
    <text evidence="5">Belongs to the NtaA/SnaA/DszA monooxygenase family.</text>
</comment>
<dbReference type="PANTHER" id="PTHR30011">
    <property type="entry name" value="ALKANESULFONATE MONOOXYGENASE-RELATED"/>
    <property type="match status" value="1"/>
</dbReference>
<evidence type="ECO:0000256" key="6">
    <source>
        <dbReference type="PIRSR" id="PIRSR000337-1"/>
    </source>
</evidence>
<keyword evidence="4 8" id="KW-0503">Monooxygenase</keyword>
<keyword evidence="1 6" id="KW-0285">Flavoprotein</keyword>
<evidence type="ECO:0000256" key="2">
    <source>
        <dbReference type="ARBA" id="ARBA00022643"/>
    </source>
</evidence>
<dbReference type="OrthoDB" id="6133319at2"/>
<dbReference type="SUPFAM" id="SSF51679">
    <property type="entry name" value="Bacterial luciferase-like"/>
    <property type="match status" value="1"/>
</dbReference>
<protein>
    <submittedName>
        <fullName evidence="8">Nitrilotriacetate monooxygenase</fullName>
    </submittedName>
</protein>
<evidence type="ECO:0000313" key="9">
    <source>
        <dbReference type="Proteomes" id="UP000030351"/>
    </source>
</evidence>
<comment type="caution">
    <text evidence="8">The sequence shown here is derived from an EMBL/GenBank/DDBJ whole genome shotgun (WGS) entry which is preliminary data.</text>
</comment>
<evidence type="ECO:0000313" key="8">
    <source>
        <dbReference type="EMBL" id="KGT91893.1"/>
    </source>
</evidence>
<dbReference type="eggNOG" id="COG2141">
    <property type="taxonomic scope" value="Bacteria"/>
</dbReference>
<gene>
    <name evidence="8" type="ORF">NG99_15085</name>
</gene>
<dbReference type="CDD" id="cd01095">
    <property type="entry name" value="Nitrilotriacetate_monoxgenase"/>
    <property type="match status" value="1"/>
</dbReference>
<feature type="domain" description="Luciferase-like" evidence="7">
    <location>
        <begin position="23"/>
        <end position="297"/>
    </location>
</feature>
<accession>A0A0A4A1T1</accession>
<keyword evidence="3" id="KW-0560">Oxidoreductase</keyword>
<keyword evidence="2 6" id="KW-0288">FMN</keyword>
<dbReference type="Proteomes" id="UP000030351">
    <property type="component" value="Unassembled WGS sequence"/>
</dbReference>
<evidence type="ECO:0000256" key="3">
    <source>
        <dbReference type="ARBA" id="ARBA00023002"/>
    </source>
</evidence>
<feature type="binding site" evidence="6">
    <location>
        <position position="61"/>
    </location>
    <ligand>
        <name>FMN</name>
        <dbReference type="ChEBI" id="CHEBI:58210"/>
    </ligand>
</feature>
<dbReference type="Gene3D" id="3.20.20.30">
    <property type="entry name" value="Luciferase-like domain"/>
    <property type="match status" value="1"/>
</dbReference>
<dbReference type="STRING" id="371042.NG99_15085"/>
<organism evidence="8 9">
    <name type="scientific">Erwinia typographi</name>
    <dbReference type="NCBI Taxonomy" id="371042"/>
    <lineage>
        <taxon>Bacteria</taxon>
        <taxon>Pseudomonadati</taxon>
        <taxon>Pseudomonadota</taxon>
        <taxon>Gammaproteobacteria</taxon>
        <taxon>Enterobacterales</taxon>
        <taxon>Erwiniaceae</taxon>
        <taxon>Erwinia</taxon>
    </lineage>
</organism>
<feature type="binding site" evidence="6">
    <location>
        <position position="227"/>
    </location>
    <ligand>
        <name>FMN</name>
        <dbReference type="ChEBI" id="CHEBI:58210"/>
    </ligand>
</feature>
<reference evidence="8 9" key="1">
    <citation type="submission" date="2014-10" db="EMBL/GenBank/DDBJ databases">
        <title>Genome sequence of Erwinia typographi M043b.</title>
        <authorList>
            <person name="Chan K.-G."/>
            <person name="Tan W.-S."/>
        </authorList>
    </citation>
    <scope>NUCLEOTIDE SEQUENCE [LARGE SCALE GENOMIC DNA]</scope>
    <source>
        <strain evidence="8 9">M043b</strain>
    </source>
</reference>
<feature type="binding site" evidence="6">
    <location>
        <position position="153"/>
    </location>
    <ligand>
        <name>FMN</name>
        <dbReference type="ChEBI" id="CHEBI:58210"/>
    </ligand>
</feature>
<dbReference type="InterPro" id="IPR036661">
    <property type="entry name" value="Luciferase-like_sf"/>
</dbReference>
<dbReference type="Pfam" id="PF00296">
    <property type="entry name" value="Bac_luciferase"/>
    <property type="match status" value="1"/>
</dbReference>
<name>A0A0A4A1T1_9GAMM</name>
<evidence type="ECO:0000259" key="7">
    <source>
        <dbReference type="Pfam" id="PF00296"/>
    </source>
</evidence>
<sequence length="451" mass="50417">MMSNKPNAQMHLGAFLQDAGHHIAAWRHPDAPVGAGMNFDHFHYLARRAEEAKFDMIFLGDQMTFQYEEDESLGRTSRTVNFEPLTLLAALAVTTSKIGLIATASTSYNEPFNVARKYASLDHLSKGRAGWNVVTSWTGGEAKNFNRSEVMEHGLRYRRAQEFVEVVKGLWDSWDGDALLDDREQGRFFDPERLHILDHQGEFFQVRGPLTISRSPQGQPVIVQAGSSADGQTLAARHAEVIFTAQRDAGEAQKFYREVKSQLAEWGRTPDSLKIMPGIFPVVGESAEHAREKFEQLQELINPEIGWAVLARHLGGFDLSGYSPDDPVPDLPLTQGNQSRQALLIAFARRENLTIRQLYWHVNGTRGHWSVFGTAEEIADILESWFREGAADGFNIMAPWLPGGLDEFITQVVPVLQKRGLFRTAYSGSTLRDHLGLRQPASRYAASGAVK</sequence>
<dbReference type="GO" id="GO:0016705">
    <property type="term" value="F:oxidoreductase activity, acting on paired donors, with incorporation or reduction of molecular oxygen"/>
    <property type="evidence" value="ECO:0007669"/>
    <property type="project" value="InterPro"/>
</dbReference>
<evidence type="ECO:0000256" key="5">
    <source>
        <dbReference type="ARBA" id="ARBA00033748"/>
    </source>
</evidence>
<proteinExistence type="inferred from homology"/>
<dbReference type="GO" id="GO:0004497">
    <property type="term" value="F:monooxygenase activity"/>
    <property type="evidence" value="ECO:0007669"/>
    <property type="project" value="UniProtKB-KW"/>
</dbReference>
<dbReference type="InterPro" id="IPR051260">
    <property type="entry name" value="Diverse_substr_monoxygenases"/>
</dbReference>
<dbReference type="PIRSF" id="PIRSF000337">
    <property type="entry name" value="NTA_MOA"/>
    <property type="match status" value="1"/>
</dbReference>
<feature type="binding site" evidence="6">
    <location>
        <position position="228"/>
    </location>
    <ligand>
        <name>FMN</name>
        <dbReference type="ChEBI" id="CHEBI:58210"/>
    </ligand>
</feature>
<dbReference type="AlphaFoldDB" id="A0A0A4A1T1"/>
<dbReference type="InterPro" id="IPR011251">
    <property type="entry name" value="Luciferase-like_dom"/>
</dbReference>
<dbReference type="NCBIfam" id="TIGR03860">
    <property type="entry name" value="FMN_nitrolo"/>
    <property type="match status" value="1"/>
</dbReference>
<evidence type="ECO:0000256" key="1">
    <source>
        <dbReference type="ARBA" id="ARBA00022630"/>
    </source>
</evidence>
<feature type="binding site" evidence="6">
    <location>
        <position position="157"/>
    </location>
    <ligand>
        <name>FMN</name>
        <dbReference type="ChEBI" id="CHEBI:58210"/>
    </ligand>
</feature>
<feature type="binding site" evidence="6">
    <location>
        <position position="103"/>
    </location>
    <ligand>
        <name>FMN</name>
        <dbReference type="ChEBI" id="CHEBI:58210"/>
    </ligand>
</feature>
<evidence type="ECO:0000256" key="4">
    <source>
        <dbReference type="ARBA" id="ARBA00023033"/>
    </source>
</evidence>
<keyword evidence="9" id="KW-1185">Reference proteome</keyword>
<dbReference type="EMBL" id="JRUQ01000042">
    <property type="protein sequence ID" value="KGT91893.1"/>
    <property type="molecule type" value="Genomic_DNA"/>
</dbReference>